<protein>
    <submittedName>
        <fullName evidence="2">Uncharacterized protein</fullName>
    </submittedName>
</protein>
<evidence type="ECO:0000256" key="1">
    <source>
        <dbReference type="SAM" id="MobiDB-lite"/>
    </source>
</evidence>
<sequence>MPVEDMSPGIMASPVRVQRMQRSVSAGGGDRENESDATLVDDERDDVDDRDEDVEGELPKGIAGRDVCDDMFVMVVSRYAEKMLVAGASKTI</sequence>
<gene>
    <name evidence="2" type="ORF">SEPCBS119000_002677</name>
</gene>
<dbReference type="Proteomes" id="UP001642502">
    <property type="component" value="Unassembled WGS sequence"/>
</dbReference>
<feature type="compositionally biased region" description="Acidic residues" evidence="1">
    <location>
        <begin position="35"/>
        <end position="56"/>
    </location>
</feature>
<organism evidence="2 3">
    <name type="scientific">Sporothrix epigloea</name>
    <dbReference type="NCBI Taxonomy" id="1892477"/>
    <lineage>
        <taxon>Eukaryota</taxon>
        <taxon>Fungi</taxon>
        <taxon>Dikarya</taxon>
        <taxon>Ascomycota</taxon>
        <taxon>Pezizomycotina</taxon>
        <taxon>Sordariomycetes</taxon>
        <taxon>Sordariomycetidae</taxon>
        <taxon>Ophiostomatales</taxon>
        <taxon>Ophiostomataceae</taxon>
        <taxon>Sporothrix</taxon>
    </lineage>
</organism>
<name>A0ABP0DLM0_9PEZI</name>
<keyword evidence="3" id="KW-1185">Reference proteome</keyword>
<evidence type="ECO:0000313" key="2">
    <source>
        <dbReference type="EMBL" id="CAK7267691.1"/>
    </source>
</evidence>
<proteinExistence type="predicted"/>
<accession>A0ABP0DLM0</accession>
<feature type="region of interest" description="Disordered" evidence="1">
    <location>
        <begin position="1"/>
        <end position="57"/>
    </location>
</feature>
<comment type="caution">
    <text evidence="2">The sequence shown here is derived from an EMBL/GenBank/DDBJ whole genome shotgun (WGS) entry which is preliminary data.</text>
</comment>
<dbReference type="EMBL" id="CAWUON010000030">
    <property type="protein sequence ID" value="CAK7267691.1"/>
    <property type="molecule type" value="Genomic_DNA"/>
</dbReference>
<evidence type="ECO:0000313" key="3">
    <source>
        <dbReference type="Proteomes" id="UP001642502"/>
    </source>
</evidence>
<reference evidence="2 3" key="1">
    <citation type="submission" date="2024-01" db="EMBL/GenBank/DDBJ databases">
        <authorList>
            <person name="Allen C."/>
            <person name="Tagirdzhanova G."/>
        </authorList>
    </citation>
    <scope>NUCLEOTIDE SEQUENCE [LARGE SCALE GENOMIC DNA]</scope>
    <source>
        <strain evidence="2 3">CBS 119000</strain>
    </source>
</reference>